<evidence type="ECO:0000313" key="3">
    <source>
        <dbReference type="Proteomes" id="UP000324897"/>
    </source>
</evidence>
<keyword evidence="3" id="KW-1185">Reference proteome</keyword>
<reference evidence="2 3" key="1">
    <citation type="journal article" date="2019" name="Sci. Rep.">
        <title>A high-quality genome of Eragrostis curvula grass provides insights into Poaceae evolution and supports new strategies to enhance forage quality.</title>
        <authorList>
            <person name="Carballo J."/>
            <person name="Santos B.A.C.M."/>
            <person name="Zappacosta D."/>
            <person name="Garbus I."/>
            <person name="Selva J.P."/>
            <person name="Gallo C.A."/>
            <person name="Diaz A."/>
            <person name="Albertini E."/>
            <person name="Caccamo M."/>
            <person name="Echenique V."/>
        </authorList>
    </citation>
    <scope>NUCLEOTIDE SEQUENCE [LARGE SCALE GENOMIC DNA]</scope>
    <source>
        <strain evidence="3">cv. Victoria</strain>
        <tissue evidence="2">Leaf</tissue>
    </source>
</reference>
<dbReference type="Proteomes" id="UP000324897">
    <property type="component" value="Chromosome 5"/>
</dbReference>
<sequence>MGRALSLMGVVRRSRQFRSDLERRRWHASERPDSISNRLSFFPIPSRLLSFAPIQPPPPPQPSPSGSRPPLPPRLRPHPPWPWLLWSSYSRHSTLAIARKLCSANLWFSSSEADGAGESKIRNSATPKDQYGRPNEAKDKILKLASERSNIEEEFNRLEPGKEALVGASLLFNGSSVMVAGTRWLSSSCGGSIHCQPERNAAKQRGVVHGEHRRDGHEAAENARVAVVPVVLLQAAPRLGILAISSCAVGLYAIAVRLLCKIWIATDWLFPNLKAGCQSGPPLILLSTIYCFSQLSHRWIFEKLHQYGRV</sequence>
<name>A0A5J9W6F5_9POAL</name>
<evidence type="ECO:0000313" key="2">
    <source>
        <dbReference type="EMBL" id="TVU44282.1"/>
    </source>
</evidence>
<dbReference type="Gramene" id="TVU44282">
    <property type="protein sequence ID" value="TVU44282"/>
    <property type="gene ID" value="EJB05_03718"/>
</dbReference>
<dbReference type="EMBL" id="RWGY01000004">
    <property type="protein sequence ID" value="TVU44282.1"/>
    <property type="molecule type" value="Genomic_DNA"/>
</dbReference>
<feature type="region of interest" description="Disordered" evidence="1">
    <location>
        <begin position="116"/>
        <end position="136"/>
    </location>
</feature>
<accession>A0A5J9W6F5</accession>
<organism evidence="2 3">
    <name type="scientific">Eragrostis curvula</name>
    <name type="common">weeping love grass</name>
    <dbReference type="NCBI Taxonomy" id="38414"/>
    <lineage>
        <taxon>Eukaryota</taxon>
        <taxon>Viridiplantae</taxon>
        <taxon>Streptophyta</taxon>
        <taxon>Embryophyta</taxon>
        <taxon>Tracheophyta</taxon>
        <taxon>Spermatophyta</taxon>
        <taxon>Magnoliopsida</taxon>
        <taxon>Liliopsida</taxon>
        <taxon>Poales</taxon>
        <taxon>Poaceae</taxon>
        <taxon>PACMAD clade</taxon>
        <taxon>Chloridoideae</taxon>
        <taxon>Eragrostideae</taxon>
        <taxon>Eragrostidinae</taxon>
        <taxon>Eragrostis</taxon>
    </lineage>
</organism>
<comment type="caution">
    <text evidence="2">The sequence shown here is derived from an EMBL/GenBank/DDBJ whole genome shotgun (WGS) entry which is preliminary data.</text>
</comment>
<protein>
    <submittedName>
        <fullName evidence="2">Uncharacterized protein</fullName>
    </submittedName>
</protein>
<evidence type="ECO:0000256" key="1">
    <source>
        <dbReference type="SAM" id="MobiDB-lite"/>
    </source>
</evidence>
<feature type="non-terminal residue" evidence="2">
    <location>
        <position position="1"/>
    </location>
</feature>
<gene>
    <name evidence="2" type="ORF">EJB05_03718</name>
</gene>
<feature type="compositionally biased region" description="Pro residues" evidence="1">
    <location>
        <begin position="54"/>
        <end position="73"/>
    </location>
</feature>
<feature type="region of interest" description="Disordered" evidence="1">
    <location>
        <begin position="52"/>
        <end position="73"/>
    </location>
</feature>
<proteinExistence type="predicted"/>
<dbReference type="AlphaFoldDB" id="A0A5J9W6F5"/>